<protein>
    <recommendedName>
        <fullName evidence="3">Heparinase</fullName>
    </recommendedName>
</protein>
<dbReference type="AlphaFoldDB" id="A0A329M8N2"/>
<organism evidence="1 2">
    <name type="scientific">Paenibacillus contaminans</name>
    <dbReference type="NCBI Taxonomy" id="450362"/>
    <lineage>
        <taxon>Bacteria</taxon>
        <taxon>Bacillati</taxon>
        <taxon>Bacillota</taxon>
        <taxon>Bacilli</taxon>
        <taxon>Bacillales</taxon>
        <taxon>Paenibacillaceae</taxon>
        <taxon>Paenibacillus</taxon>
    </lineage>
</organism>
<dbReference type="Proteomes" id="UP000250369">
    <property type="component" value="Unassembled WGS sequence"/>
</dbReference>
<dbReference type="EMBL" id="QMFB01000022">
    <property type="protein sequence ID" value="RAV16108.1"/>
    <property type="molecule type" value="Genomic_DNA"/>
</dbReference>
<reference evidence="1 2" key="1">
    <citation type="journal article" date="2009" name="Int. J. Syst. Evol. Microbiol.">
        <title>Paenibacillus contaminans sp. nov., isolated from a contaminated laboratory plate.</title>
        <authorList>
            <person name="Chou J.H."/>
            <person name="Lee J.H."/>
            <person name="Lin M.C."/>
            <person name="Chang P.S."/>
            <person name="Arun A.B."/>
            <person name="Young C.C."/>
            <person name="Chen W.M."/>
        </authorList>
    </citation>
    <scope>NUCLEOTIDE SEQUENCE [LARGE SCALE GENOMIC DNA]</scope>
    <source>
        <strain evidence="1 2">CKOBP-6</strain>
    </source>
</reference>
<dbReference type="InterPro" id="IPR008929">
    <property type="entry name" value="Chondroitin_lyas"/>
</dbReference>
<dbReference type="Gene3D" id="1.50.10.100">
    <property type="entry name" value="Chondroitin AC/alginate lyase"/>
    <property type="match status" value="1"/>
</dbReference>
<comment type="caution">
    <text evidence="1">The sequence shown here is derived from an EMBL/GenBank/DDBJ whole genome shotgun (WGS) entry which is preliminary data.</text>
</comment>
<accession>A0A329M8N2</accession>
<dbReference type="OrthoDB" id="9813410at2"/>
<dbReference type="RefSeq" id="WP_113034614.1">
    <property type="nucleotide sequence ID" value="NZ_QMFB01000022.1"/>
</dbReference>
<gene>
    <name evidence="1" type="ORF">DQG23_29395</name>
</gene>
<dbReference type="PANTHER" id="PTHR40616:SF1">
    <property type="entry name" value="LINALOOL DEHYDRATASE_ISOMERASE DOMAIN-CONTAINING PROTEIN"/>
    <property type="match status" value="1"/>
</dbReference>
<evidence type="ECO:0000313" key="1">
    <source>
        <dbReference type="EMBL" id="RAV16108.1"/>
    </source>
</evidence>
<keyword evidence="2" id="KW-1185">Reference proteome</keyword>
<evidence type="ECO:0008006" key="3">
    <source>
        <dbReference type="Google" id="ProtNLM"/>
    </source>
</evidence>
<dbReference type="SUPFAM" id="SSF48230">
    <property type="entry name" value="Chondroitin AC/alginate lyase"/>
    <property type="match status" value="1"/>
</dbReference>
<sequence>MTSSMTYKSVLEAEAKWFSHFKEALAEKHRNYNEEIGMFRRPFSSPGYHTTIKEADFVHSTKESLDYALAVLDSGEERYRERALAILRNMVSLQDGDPASPTFGIWSWFWEEPLEKMSPPDWNWADFIGKRLLLILIRHGDGLSDELAQSTRQAVRNSCEAIIRRNVGPDYTNIAIMGAFVTIIAGEVLEERAYAEYGLARLKRLYDYSMQTGAFLEYNSPVYSTVAIQELSALATYTRSEEVKRLTNELLDTTWQMIAEHFHPSLKQWSGPHARSYHTFLAPEHLSFLHMACGGEVPIVSEEEFTYDPEWYGQGVACPSRLFGLFTSIGERELQQELPPYPEFRTRTSYTYMTADYSIGSFNHNVMWNQCRNLLAYVRTGEGERGYVRLRVLHDGYDFCSAVFKGGQKKAAVLYGIQFALDGGDTHVNLDPIHGRMKASDLRIRIEIGCSGSAPEWKRLDEDSFQAVLGRKTLSVQGLYGAMDGFGPFRWETASDGSDAWLDFVLYEGEAKEIDFHALEEALFVFALSLSEQGAKLPEASLGLQEHAVQAKLTTPEEPLQLTLVRKPANRAVLLHD</sequence>
<proteinExistence type="predicted"/>
<evidence type="ECO:0000313" key="2">
    <source>
        <dbReference type="Proteomes" id="UP000250369"/>
    </source>
</evidence>
<dbReference type="PANTHER" id="PTHR40616">
    <property type="entry name" value="LINALOOL DEHYDRATASE_ISOMERASE DOMAIN-CONTAINING PROTEIN"/>
    <property type="match status" value="1"/>
</dbReference>
<name>A0A329M8N2_9BACL</name>